<dbReference type="GO" id="GO:1901371">
    <property type="term" value="P:regulation of leaf morphogenesis"/>
    <property type="evidence" value="ECO:0007669"/>
    <property type="project" value="TreeGrafter"/>
</dbReference>
<evidence type="ECO:0000256" key="4">
    <source>
        <dbReference type="ARBA" id="ARBA00022525"/>
    </source>
</evidence>
<dbReference type="GO" id="GO:0005179">
    <property type="term" value="F:hormone activity"/>
    <property type="evidence" value="ECO:0007669"/>
    <property type="project" value="UniProtKB-KW"/>
</dbReference>
<proteinExistence type="inferred from homology"/>
<feature type="signal peptide" evidence="9">
    <location>
        <begin position="1"/>
        <end position="25"/>
    </location>
</feature>
<evidence type="ECO:0000313" key="11">
    <source>
        <dbReference type="Proteomes" id="UP000447434"/>
    </source>
</evidence>
<dbReference type="PANTHER" id="PTHR33348:SF44">
    <property type="entry name" value="PRECURSOR OF CEP6"/>
    <property type="match status" value="1"/>
</dbReference>
<dbReference type="EMBL" id="WOCE01000005">
    <property type="protein sequence ID" value="KAE9614318.1"/>
    <property type="molecule type" value="Genomic_DNA"/>
</dbReference>
<keyword evidence="7" id="KW-0379">Hydroxylation</keyword>
<dbReference type="Proteomes" id="UP000447434">
    <property type="component" value="Chromosome 5"/>
</dbReference>
<organism evidence="10 11">
    <name type="scientific">Lupinus albus</name>
    <name type="common">White lupine</name>
    <name type="synonym">Lupinus termis</name>
    <dbReference type="NCBI Taxonomy" id="3870"/>
    <lineage>
        <taxon>Eukaryota</taxon>
        <taxon>Viridiplantae</taxon>
        <taxon>Streptophyta</taxon>
        <taxon>Embryophyta</taxon>
        <taxon>Tracheophyta</taxon>
        <taxon>Spermatophyta</taxon>
        <taxon>Magnoliopsida</taxon>
        <taxon>eudicotyledons</taxon>
        <taxon>Gunneridae</taxon>
        <taxon>Pentapetalae</taxon>
        <taxon>rosids</taxon>
        <taxon>fabids</taxon>
        <taxon>Fabales</taxon>
        <taxon>Fabaceae</taxon>
        <taxon>Papilionoideae</taxon>
        <taxon>50 kb inversion clade</taxon>
        <taxon>genistoids sensu lato</taxon>
        <taxon>core genistoids</taxon>
        <taxon>Genisteae</taxon>
        <taxon>Lupinus</taxon>
    </lineage>
</organism>
<keyword evidence="11" id="KW-1185">Reference proteome</keyword>
<evidence type="ECO:0000256" key="6">
    <source>
        <dbReference type="ARBA" id="ARBA00022729"/>
    </source>
</evidence>
<evidence type="ECO:0000256" key="1">
    <source>
        <dbReference type="ARBA" id="ARBA00004271"/>
    </source>
</evidence>
<sequence length="143" mass="15748">MGKFQFQIMHKYVAVFLTLIAFHDSLQTQARKIKPLNTDTSLPTSSSENKVLNSPMIPRYEVSSFRDSKTDINAFRPTSPGGSPGVGHKYAEEFDDMKAMVVVQSPDIRVHLNNEGTINGFKPTEPGHSPGVGHAYQNKNGGN</sequence>
<evidence type="ECO:0000313" key="10">
    <source>
        <dbReference type="EMBL" id="KAE9614318.1"/>
    </source>
</evidence>
<accession>A0A6A4QJF7</accession>
<feature type="chain" id="PRO_5025601337" evidence="9">
    <location>
        <begin position="26"/>
        <end position="143"/>
    </location>
</feature>
<dbReference type="GO" id="GO:2000280">
    <property type="term" value="P:regulation of root development"/>
    <property type="evidence" value="ECO:0007669"/>
    <property type="project" value="TreeGrafter"/>
</dbReference>
<comment type="caution">
    <text evidence="10">The sequence shown here is derived from an EMBL/GenBank/DDBJ whole genome shotgun (WGS) entry which is preliminary data.</text>
</comment>
<name>A0A6A4QJF7_LUPAL</name>
<feature type="region of interest" description="Disordered" evidence="8">
    <location>
        <begin position="120"/>
        <end position="143"/>
    </location>
</feature>
<protein>
    <submittedName>
        <fullName evidence="10">Putative encoded peptide</fullName>
    </submittedName>
</protein>
<dbReference type="GO" id="GO:1902025">
    <property type="term" value="P:nitrate import"/>
    <property type="evidence" value="ECO:0007669"/>
    <property type="project" value="TreeGrafter"/>
</dbReference>
<keyword evidence="4" id="KW-0964">Secreted</keyword>
<evidence type="ECO:0000256" key="3">
    <source>
        <dbReference type="ARBA" id="ARBA00022523"/>
    </source>
</evidence>
<evidence type="ECO:0000256" key="5">
    <source>
        <dbReference type="ARBA" id="ARBA00022702"/>
    </source>
</evidence>
<dbReference type="GO" id="GO:0048364">
    <property type="term" value="P:root development"/>
    <property type="evidence" value="ECO:0007669"/>
    <property type="project" value="InterPro"/>
</dbReference>
<evidence type="ECO:0000256" key="9">
    <source>
        <dbReference type="SAM" id="SignalP"/>
    </source>
</evidence>
<keyword evidence="6 9" id="KW-0732">Signal</keyword>
<evidence type="ECO:0000256" key="7">
    <source>
        <dbReference type="ARBA" id="ARBA00023278"/>
    </source>
</evidence>
<dbReference type="OrthoDB" id="1675975at2759"/>
<evidence type="ECO:0000256" key="8">
    <source>
        <dbReference type="SAM" id="MobiDB-lite"/>
    </source>
</evidence>
<evidence type="ECO:0000256" key="2">
    <source>
        <dbReference type="ARBA" id="ARBA00008963"/>
    </source>
</evidence>
<keyword evidence="5" id="KW-0372">Hormone</keyword>
<dbReference type="GO" id="GO:0006995">
    <property type="term" value="P:cellular response to nitrogen starvation"/>
    <property type="evidence" value="ECO:0007669"/>
    <property type="project" value="UniProtKB-ARBA"/>
</dbReference>
<comment type="subcellular location">
    <subcellularLocation>
        <location evidence="1">Secreted</location>
        <location evidence="1">Extracellular space</location>
        <location evidence="1">Apoplast</location>
    </subcellularLocation>
</comment>
<comment type="similarity">
    <text evidence="2">Belongs to the C-terminally encoded plant signaling peptide (CEP) family.</text>
</comment>
<gene>
    <name evidence="10" type="ORF">Lalb_Chr05g0226651</name>
</gene>
<dbReference type="PANTHER" id="PTHR33348">
    <property type="entry name" value="PRECURSOR OF CEP5"/>
    <property type="match status" value="1"/>
</dbReference>
<reference evidence="11" key="1">
    <citation type="journal article" date="2020" name="Nat. Commun.">
        <title>Genome sequence of the cluster root forming white lupin.</title>
        <authorList>
            <person name="Hufnagel B."/>
            <person name="Marques A."/>
            <person name="Soriano A."/>
            <person name="Marques L."/>
            <person name="Divol F."/>
            <person name="Doumas P."/>
            <person name="Sallet E."/>
            <person name="Mancinotti D."/>
            <person name="Carrere S."/>
            <person name="Marande W."/>
            <person name="Arribat S."/>
            <person name="Keller J."/>
            <person name="Huneau C."/>
            <person name="Blein T."/>
            <person name="Aime D."/>
            <person name="Laguerre M."/>
            <person name="Taylor J."/>
            <person name="Schubert V."/>
            <person name="Nelson M."/>
            <person name="Geu-Flores F."/>
            <person name="Crespi M."/>
            <person name="Gallardo-Guerrero K."/>
            <person name="Delaux P.-M."/>
            <person name="Salse J."/>
            <person name="Berges H."/>
            <person name="Guyot R."/>
            <person name="Gouzy J."/>
            <person name="Peret B."/>
        </authorList>
    </citation>
    <scope>NUCLEOTIDE SEQUENCE [LARGE SCALE GENOMIC DNA]</scope>
    <source>
        <strain evidence="11">cv. Amiga</strain>
    </source>
</reference>
<dbReference type="InterPro" id="IPR033250">
    <property type="entry name" value="CEP"/>
</dbReference>
<keyword evidence="3" id="KW-0052">Apoplast</keyword>
<dbReference type="GO" id="GO:0048046">
    <property type="term" value="C:apoplast"/>
    <property type="evidence" value="ECO:0007669"/>
    <property type="project" value="UniProtKB-SubCell"/>
</dbReference>
<dbReference type="AlphaFoldDB" id="A0A6A4QJF7"/>